<accession>A0AAD5ICB0</accession>
<feature type="region of interest" description="Disordered" evidence="1">
    <location>
        <begin position="1"/>
        <end position="59"/>
    </location>
</feature>
<name>A0AAD5ICB0_ACENE</name>
<reference evidence="2" key="2">
    <citation type="submission" date="2023-02" db="EMBL/GenBank/DDBJ databases">
        <authorList>
            <person name="Swenson N.G."/>
            <person name="Wegrzyn J.L."/>
            <person name="Mcevoy S.L."/>
        </authorList>
    </citation>
    <scope>NUCLEOTIDE SEQUENCE</scope>
    <source>
        <strain evidence="2">91603</strain>
        <tissue evidence="2">Leaf</tissue>
    </source>
</reference>
<evidence type="ECO:0000256" key="1">
    <source>
        <dbReference type="SAM" id="MobiDB-lite"/>
    </source>
</evidence>
<dbReference type="Proteomes" id="UP001064489">
    <property type="component" value="Chromosome 2"/>
</dbReference>
<evidence type="ECO:0000313" key="2">
    <source>
        <dbReference type="EMBL" id="KAI9160163.1"/>
    </source>
</evidence>
<protein>
    <submittedName>
        <fullName evidence="2">Uncharacterized protein</fullName>
    </submittedName>
</protein>
<organism evidence="2 3">
    <name type="scientific">Acer negundo</name>
    <name type="common">Box elder</name>
    <dbReference type="NCBI Taxonomy" id="4023"/>
    <lineage>
        <taxon>Eukaryota</taxon>
        <taxon>Viridiplantae</taxon>
        <taxon>Streptophyta</taxon>
        <taxon>Embryophyta</taxon>
        <taxon>Tracheophyta</taxon>
        <taxon>Spermatophyta</taxon>
        <taxon>Magnoliopsida</taxon>
        <taxon>eudicotyledons</taxon>
        <taxon>Gunneridae</taxon>
        <taxon>Pentapetalae</taxon>
        <taxon>rosids</taxon>
        <taxon>malvids</taxon>
        <taxon>Sapindales</taxon>
        <taxon>Sapindaceae</taxon>
        <taxon>Hippocastanoideae</taxon>
        <taxon>Acereae</taxon>
        <taxon>Acer</taxon>
    </lineage>
</organism>
<evidence type="ECO:0000313" key="3">
    <source>
        <dbReference type="Proteomes" id="UP001064489"/>
    </source>
</evidence>
<sequence length="166" mass="19775">MRWETTRQRRDKGDVDQTPTKKNRLTELTRRRRRRRKREEEGTGSCDASEEEVGAFDNDSTGEHFEVGLGGCKCLSWGLSSSFCTLDHASTVLALLTSPSEEPQPSPKDMQHWRKRLTNRRRKNLMQHQRKNLMQHLMQHQRKNLMQHQRKSLMQCRRTKLLQHRR</sequence>
<comment type="caution">
    <text evidence="2">The sequence shown here is derived from an EMBL/GenBank/DDBJ whole genome shotgun (WGS) entry which is preliminary data.</text>
</comment>
<dbReference type="AlphaFoldDB" id="A0AAD5ICB0"/>
<feature type="compositionally biased region" description="Basic and acidic residues" evidence="1">
    <location>
        <begin position="1"/>
        <end position="15"/>
    </location>
</feature>
<reference evidence="2" key="1">
    <citation type="journal article" date="2022" name="Plant J.">
        <title>Strategies of tolerance reflected in two North American maple genomes.</title>
        <authorList>
            <person name="McEvoy S.L."/>
            <person name="Sezen U.U."/>
            <person name="Trouern-Trend A."/>
            <person name="McMahon S.M."/>
            <person name="Schaberg P.G."/>
            <person name="Yang J."/>
            <person name="Wegrzyn J.L."/>
            <person name="Swenson N.G."/>
        </authorList>
    </citation>
    <scope>NUCLEOTIDE SEQUENCE</scope>
    <source>
        <strain evidence="2">91603</strain>
    </source>
</reference>
<proteinExistence type="predicted"/>
<dbReference type="EMBL" id="JAJSOW010000106">
    <property type="protein sequence ID" value="KAI9160163.1"/>
    <property type="molecule type" value="Genomic_DNA"/>
</dbReference>
<gene>
    <name evidence="2" type="ORF">LWI28_005655</name>
</gene>
<keyword evidence="3" id="KW-1185">Reference proteome</keyword>